<sequence>MIDEIDEALRQLLIQELPIRQGEVDVTFDQPKREWSARLSRPTLNLFLFDIRENNKLRQPTPAFDIERSENGVVVQRRKPLRLDLHYMITAWAADPEDEHRLLARTVMALARHGTLPNGVLSEGLRDQPAPIPLSVAQSIMMEKPTDLWSVLDNEARPAVGCLLTVALNPYAPVTTPPVRSAEVRFGQSIRPPDQTLSTPDGEGRFVWISGLLRTRSGQQLKRARLRLVERALEVPVQEGGQYVIGLLPRGRHTVEVTAEGRKPVRQTLVIPSESYDIVV</sequence>
<organism evidence="2 3">
    <name type="scientific">Candidatus Thermofonsia Clade 3 bacterium</name>
    <dbReference type="NCBI Taxonomy" id="2364212"/>
    <lineage>
        <taxon>Bacteria</taxon>
        <taxon>Bacillati</taxon>
        <taxon>Chloroflexota</taxon>
        <taxon>Candidatus Thermofontia</taxon>
        <taxon>Candidatus Thermofonsia Clade 3</taxon>
    </lineage>
</organism>
<dbReference type="InterPro" id="IPR013784">
    <property type="entry name" value="Carb-bd-like_fold"/>
</dbReference>
<comment type="caution">
    <text evidence="2">The sequence shown here is derived from an EMBL/GenBank/DDBJ whole genome shotgun (WGS) entry which is preliminary data.</text>
</comment>
<evidence type="ECO:0000259" key="1">
    <source>
        <dbReference type="Pfam" id="PF14065"/>
    </source>
</evidence>
<dbReference type="InterPro" id="IPR025351">
    <property type="entry name" value="Pvc16_N"/>
</dbReference>
<accession>A0A2M8QAW7</accession>
<proteinExistence type="predicted"/>
<protein>
    <recommendedName>
        <fullName evidence="1">Pvc16 N-terminal domain-containing protein</fullName>
    </recommendedName>
</protein>
<dbReference type="EMBL" id="PGTN01000081">
    <property type="protein sequence ID" value="PJF46929.1"/>
    <property type="molecule type" value="Genomic_DNA"/>
</dbReference>
<dbReference type="GO" id="GO:0030246">
    <property type="term" value="F:carbohydrate binding"/>
    <property type="evidence" value="ECO:0007669"/>
    <property type="project" value="InterPro"/>
</dbReference>
<dbReference type="AlphaFoldDB" id="A0A2M8QAW7"/>
<evidence type="ECO:0000313" key="3">
    <source>
        <dbReference type="Proteomes" id="UP000230790"/>
    </source>
</evidence>
<reference evidence="2 3" key="1">
    <citation type="submission" date="2017-11" db="EMBL/GenBank/DDBJ databases">
        <title>Evolution of Phototrophy in the Chloroflexi Phylum Driven by Horizontal Gene Transfer.</title>
        <authorList>
            <person name="Ward L.M."/>
            <person name="Hemp J."/>
            <person name="Shih P.M."/>
            <person name="Mcglynn S.E."/>
            <person name="Fischer W."/>
        </authorList>
    </citation>
    <scope>NUCLEOTIDE SEQUENCE [LARGE SCALE GENOMIC DNA]</scope>
    <source>
        <strain evidence="2">JP3_7</strain>
    </source>
</reference>
<gene>
    <name evidence="2" type="ORF">CUN48_11345</name>
</gene>
<dbReference type="Gene3D" id="2.60.40.1120">
    <property type="entry name" value="Carboxypeptidase-like, regulatory domain"/>
    <property type="match status" value="1"/>
</dbReference>
<dbReference type="SUPFAM" id="SSF49452">
    <property type="entry name" value="Starch-binding domain-like"/>
    <property type="match status" value="1"/>
</dbReference>
<evidence type="ECO:0000313" key="2">
    <source>
        <dbReference type="EMBL" id="PJF46929.1"/>
    </source>
</evidence>
<name>A0A2M8QAW7_9CHLR</name>
<dbReference type="Pfam" id="PF14065">
    <property type="entry name" value="Pvc16_N"/>
    <property type="match status" value="1"/>
</dbReference>
<dbReference type="Proteomes" id="UP000230790">
    <property type="component" value="Unassembled WGS sequence"/>
</dbReference>
<feature type="domain" description="Pvc16 N-terminal" evidence="1">
    <location>
        <begin position="4"/>
        <end position="172"/>
    </location>
</feature>